<dbReference type="WBParaSite" id="BXY_1627400.1">
    <property type="protein sequence ID" value="BXY_1627400.1"/>
    <property type="gene ID" value="BXY_1627400"/>
</dbReference>
<organism evidence="1 2">
    <name type="scientific">Bursaphelenchus xylophilus</name>
    <name type="common">Pinewood nematode worm</name>
    <name type="synonym">Aphelenchoides xylophilus</name>
    <dbReference type="NCBI Taxonomy" id="6326"/>
    <lineage>
        <taxon>Eukaryota</taxon>
        <taxon>Metazoa</taxon>
        <taxon>Ecdysozoa</taxon>
        <taxon>Nematoda</taxon>
        <taxon>Chromadorea</taxon>
        <taxon>Rhabditida</taxon>
        <taxon>Tylenchina</taxon>
        <taxon>Tylenchomorpha</taxon>
        <taxon>Aphelenchoidea</taxon>
        <taxon>Aphelenchoididae</taxon>
        <taxon>Bursaphelenchus</taxon>
    </lineage>
</organism>
<evidence type="ECO:0000313" key="1">
    <source>
        <dbReference type="Proteomes" id="UP000095284"/>
    </source>
</evidence>
<dbReference type="Proteomes" id="UP000095284">
    <property type="component" value="Unplaced"/>
</dbReference>
<accession>A0A1I7STA4</accession>
<proteinExistence type="predicted"/>
<reference evidence="2" key="1">
    <citation type="submission" date="2016-11" db="UniProtKB">
        <authorList>
            <consortium name="WormBaseParasite"/>
        </authorList>
    </citation>
    <scope>IDENTIFICATION</scope>
</reference>
<evidence type="ECO:0000313" key="2">
    <source>
        <dbReference type="WBParaSite" id="BXY_1627400.1"/>
    </source>
</evidence>
<protein>
    <submittedName>
        <fullName evidence="2">Uncharacterized protein</fullName>
    </submittedName>
</protein>
<dbReference type="AlphaFoldDB" id="A0A1I7STA4"/>
<name>A0A1I7STA4_BURXY</name>
<sequence length="217" mass="26126">MSYKISRADTSEIIRPLPFVEQNYAPSFLSKAPSSADVNLVKPSPVQLPDRIYSASTVSFPYRYHKDFDLVHEDYWSNRQKYFSPLYDKVNRFNESYYLNKSRPYWTSYRSELYDYSHPYYRTRYTGPTYEPYYRTTYYSPYRASLYDNLALSFHKALGAYRNGITTFSSLDHGHITRNCLDKVGCDWRRLYEPKTELLYYHQPHYHRPRKFLSAWT</sequence>